<dbReference type="InterPro" id="IPR006675">
    <property type="entry name" value="HDIG_dom"/>
</dbReference>
<dbReference type="InterPro" id="IPR037522">
    <property type="entry name" value="HD_GYP_dom"/>
</dbReference>
<reference evidence="4" key="1">
    <citation type="submission" date="2016-11" db="EMBL/GenBank/DDBJ databases">
        <authorList>
            <person name="Varghese N."/>
            <person name="Submissions S."/>
        </authorList>
    </citation>
    <scope>NUCLEOTIDE SEQUENCE [LARGE SCALE GENOMIC DNA]</scope>
    <source>
        <strain evidence="4">DSM 16057</strain>
    </source>
</reference>
<gene>
    <name evidence="3" type="ORF">SAMN02745219_00849</name>
</gene>
<dbReference type="Gene3D" id="3.30.450.40">
    <property type="match status" value="1"/>
</dbReference>
<dbReference type="RefSeq" id="WP_072867519.1">
    <property type="nucleotide sequence ID" value="NZ_FQZM01000009.1"/>
</dbReference>
<dbReference type="STRING" id="1121432.SAMN02745219_00849"/>
<dbReference type="InterPro" id="IPR003607">
    <property type="entry name" value="HD/PDEase_dom"/>
</dbReference>
<dbReference type="NCBIfam" id="TIGR00277">
    <property type="entry name" value="HDIG"/>
    <property type="match status" value="1"/>
</dbReference>
<keyword evidence="4" id="KW-1185">Reference proteome</keyword>
<feature type="transmembrane region" description="Helical" evidence="1">
    <location>
        <begin position="6"/>
        <end position="27"/>
    </location>
</feature>
<dbReference type="InterPro" id="IPR029016">
    <property type="entry name" value="GAF-like_dom_sf"/>
</dbReference>
<evidence type="ECO:0000313" key="4">
    <source>
        <dbReference type="Proteomes" id="UP000184529"/>
    </source>
</evidence>
<dbReference type="PANTHER" id="PTHR43155:SF2">
    <property type="entry name" value="CYCLIC DI-GMP PHOSPHODIESTERASE PA4108"/>
    <property type="match status" value="1"/>
</dbReference>
<accession>A0A1M6D796</accession>
<dbReference type="PANTHER" id="PTHR43155">
    <property type="entry name" value="CYCLIC DI-GMP PHOSPHODIESTERASE PA4108-RELATED"/>
    <property type="match status" value="1"/>
</dbReference>
<name>A0A1M6D796_9FIRM</name>
<dbReference type="Proteomes" id="UP000184529">
    <property type="component" value="Unassembled WGS sequence"/>
</dbReference>
<dbReference type="Gene3D" id="1.10.3210.10">
    <property type="entry name" value="Hypothetical protein af1432"/>
    <property type="match status" value="1"/>
</dbReference>
<dbReference type="OrthoDB" id="9798833at2"/>
<dbReference type="SMART" id="SM00065">
    <property type="entry name" value="GAF"/>
    <property type="match status" value="1"/>
</dbReference>
<dbReference type="PROSITE" id="PS51832">
    <property type="entry name" value="HD_GYP"/>
    <property type="match status" value="1"/>
</dbReference>
<dbReference type="SUPFAM" id="SSF109604">
    <property type="entry name" value="HD-domain/PDEase-like"/>
    <property type="match status" value="1"/>
</dbReference>
<dbReference type="CDD" id="cd00077">
    <property type="entry name" value="HDc"/>
    <property type="match status" value="1"/>
</dbReference>
<evidence type="ECO:0000256" key="1">
    <source>
        <dbReference type="SAM" id="Phobius"/>
    </source>
</evidence>
<sequence length="402" mass="43366">MSFQVAALLVLFVLLLICGCLAVWMLAGKYRRSQKRLELLIDIGRDLSSTTRLRPLLRKVMDTVAALTGAEAASLLLLDEEKNELYFEVALGEKGECLKEVRLKVGEGIAGWVAANGIPYITNDVEKDPRFKRNISEEIKFKNKAMMCAPVILEGRILGVLQVINKKSGGEFSQADLDFLVEISAQVAVALRNAQRQELFLKSYLGVVKSLAGALEARGGKLHGHGVRVAELAVRLASFMGLSEVEVDVVRLAALVHDVGLAGLKSEAAGEAAPSTGEELYRSHPAVGAELIPETEFTQPVIEAVRWHHECWDGSGFPDGKKGEEVPLAAWIVGAADALDNLLMKGHTLATAVEELRKGSATRFHPRVVEAALWCFGTACGAGDQLPTGLERDVGGLPAAKR</sequence>
<dbReference type="SUPFAM" id="SSF55781">
    <property type="entry name" value="GAF domain-like"/>
    <property type="match status" value="1"/>
</dbReference>
<dbReference type="AlphaFoldDB" id="A0A1M6D796"/>
<keyword evidence="1" id="KW-1133">Transmembrane helix</keyword>
<dbReference type="SMART" id="SM00471">
    <property type="entry name" value="HDc"/>
    <property type="match status" value="1"/>
</dbReference>
<proteinExistence type="predicted"/>
<evidence type="ECO:0000259" key="2">
    <source>
        <dbReference type="PROSITE" id="PS51832"/>
    </source>
</evidence>
<keyword evidence="1" id="KW-0812">Transmembrane</keyword>
<keyword evidence="1" id="KW-0472">Membrane</keyword>
<organism evidence="3 4">
    <name type="scientific">Desulfofundulus thermosubterraneus DSM 16057</name>
    <dbReference type="NCBI Taxonomy" id="1121432"/>
    <lineage>
        <taxon>Bacteria</taxon>
        <taxon>Bacillati</taxon>
        <taxon>Bacillota</taxon>
        <taxon>Clostridia</taxon>
        <taxon>Eubacteriales</taxon>
        <taxon>Peptococcaceae</taxon>
        <taxon>Desulfofundulus</taxon>
    </lineage>
</organism>
<protein>
    <submittedName>
        <fullName evidence="3">HDIG domain-containing protein</fullName>
    </submittedName>
</protein>
<dbReference type="Pfam" id="PF13487">
    <property type="entry name" value="HD_5"/>
    <property type="match status" value="1"/>
</dbReference>
<dbReference type="InterPro" id="IPR003018">
    <property type="entry name" value="GAF"/>
</dbReference>
<feature type="domain" description="HD-GYP" evidence="2">
    <location>
        <begin position="200"/>
        <end position="388"/>
    </location>
</feature>
<dbReference type="Pfam" id="PF01590">
    <property type="entry name" value="GAF"/>
    <property type="match status" value="1"/>
</dbReference>
<dbReference type="EMBL" id="FQZM01000009">
    <property type="protein sequence ID" value="SHI69063.1"/>
    <property type="molecule type" value="Genomic_DNA"/>
</dbReference>
<evidence type="ECO:0000313" key="3">
    <source>
        <dbReference type="EMBL" id="SHI69063.1"/>
    </source>
</evidence>